<dbReference type="SMART" id="SM00479">
    <property type="entry name" value="EXOIII"/>
    <property type="match status" value="1"/>
</dbReference>
<feature type="region of interest" description="Disordered" evidence="1">
    <location>
        <begin position="109"/>
        <end position="130"/>
    </location>
</feature>
<sequence length="626" mass="67116">MSQYQGYGATVTITSDHLVIDRSGVLARTIGRQQVVALADIASYHVKAPSLLSNGWVQLCVGAPRPELGRGSAPSDPHTVLFKRGQREQMATLMTCLQQVIDSNQQRRTPFATGTSMSSSQIAPNLTRAPDAQVRLPTAPLPESRARLHIPPSPTVLPRVSVDVSTGVSTGPSFVGFDVETANGARGSICAIGLSVVTGGQVTATYSWLCRPPSGLDRFEPGNSLIHGLTARDVAGQPTFRQRLGDMLDVIGDLPLIAHNAAFDIGALRDASAAESMSWRPLTYGCTVIWSRRELPELRNHKLPTVAAALGVPLLHHHDASADASAAAEIALELMRRRGSATVDAYAAATGIALGRATIDAATGPAATSRPGAPTWVTMGSASTPPEPSADADSTHPLFGQTVVITGALSGLSKDEAWAQLAKCGARVKKTVTRRTSVLVVGTWIDDSGRPAITEKHTQARRLREAGQQIAILNQAEMDAVLTGDRSIAVPDLSAPSQVDAYALASDDYIAPNNRSDRQQQVRGRHFTAWVEPVKQLKREQRYDEALDLLLECIEVVERPAVMEGGAPAPWYTEQAAIIYRKRKDYVSEIAILQRWIDAAGRSGRDVADTHPLVARRAKARSLRAK</sequence>
<reference evidence="3 4" key="1">
    <citation type="submission" date="2023-10" db="EMBL/GenBank/DDBJ databases">
        <title>Development of a sustainable strategy for remediation of hydrocarbon-contaminated territories based on the waste exchange concept.</title>
        <authorList>
            <person name="Krivoruchko A."/>
        </authorList>
    </citation>
    <scope>NUCLEOTIDE SEQUENCE [LARGE SCALE GENOMIC DNA]</scope>
    <source>
        <strain evidence="3 4">IEGM 1203</strain>
    </source>
</reference>
<dbReference type="Proteomes" id="UP001185927">
    <property type="component" value="Unassembled WGS sequence"/>
</dbReference>
<keyword evidence="4" id="KW-1185">Reference proteome</keyword>
<dbReference type="Pfam" id="PF00929">
    <property type="entry name" value="RNase_T"/>
    <property type="match status" value="1"/>
</dbReference>
<dbReference type="InterPro" id="IPR036420">
    <property type="entry name" value="BRCT_dom_sf"/>
</dbReference>
<feature type="compositionally biased region" description="Polar residues" evidence="1">
    <location>
        <begin position="109"/>
        <end position="124"/>
    </location>
</feature>
<dbReference type="Gene3D" id="3.40.50.10190">
    <property type="entry name" value="BRCT domain"/>
    <property type="match status" value="1"/>
</dbReference>
<feature type="domain" description="Exonuclease" evidence="2">
    <location>
        <begin position="173"/>
        <end position="340"/>
    </location>
</feature>
<proteinExistence type="predicted"/>
<organism evidence="3 4">
    <name type="scientific">Rhodococcus globerulus</name>
    <dbReference type="NCBI Taxonomy" id="33008"/>
    <lineage>
        <taxon>Bacteria</taxon>
        <taxon>Bacillati</taxon>
        <taxon>Actinomycetota</taxon>
        <taxon>Actinomycetes</taxon>
        <taxon>Mycobacteriales</taxon>
        <taxon>Nocardiaceae</taxon>
        <taxon>Rhodococcus</taxon>
    </lineage>
</organism>
<dbReference type="CDD" id="cd17748">
    <property type="entry name" value="BRCT_DNA_ligase_like"/>
    <property type="match status" value="1"/>
</dbReference>
<evidence type="ECO:0000256" key="1">
    <source>
        <dbReference type="SAM" id="MobiDB-lite"/>
    </source>
</evidence>
<protein>
    <submittedName>
        <fullName evidence="3">Exonuclease domain-containing protein</fullName>
    </submittedName>
</protein>
<dbReference type="Gene3D" id="3.30.420.10">
    <property type="entry name" value="Ribonuclease H-like superfamily/Ribonuclease H"/>
    <property type="match status" value="1"/>
</dbReference>
<evidence type="ECO:0000313" key="4">
    <source>
        <dbReference type="Proteomes" id="UP001185927"/>
    </source>
</evidence>
<comment type="caution">
    <text evidence="3">The sequence shown here is derived from an EMBL/GenBank/DDBJ whole genome shotgun (WGS) entry which is preliminary data.</text>
</comment>
<name>A0ABU4C501_RHOGO</name>
<dbReference type="PANTHER" id="PTHR30231:SF42">
    <property type="entry name" value="EXONUCLEASE"/>
    <property type="match status" value="1"/>
</dbReference>
<dbReference type="InterPro" id="IPR013520">
    <property type="entry name" value="Ribonucl_H"/>
</dbReference>
<dbReference type="SUPFAM" id="SSF52113">
    <property type="entry name" value="BRCT domain"/>
    <property type="match status" value="1"/>
</dbReference>
<accession>A0ABU4C501</accession>
<dbReference type="InterPro" id="IPR012337">
    <property type="entry name" value="RNaseH-like_sf"/>
</dbReference>
<dbReference type="SUPFAM" id="SSF53098">
    <property type="entry name" value="Ribonuclease H-like"/>
    <property type="match status" value="1"/>
</dbReference>
<keyword evidence="3" id="KW-0378">Hydrolase</keyword>
<gene>
    <name evidence="3" type="ORF">R3Q16_33845</name>
</gene>
<dbReference type="PANTHER" id="PTHR30231">
    <property type="entry name" value="DNA POLYMERASE III SUBUNIT EPSILON"/>
    <property type="match status" value="1"/>
</dbReference>
<dbReference type="InterPro" id="IPR036397">
    <property type="entry name" value="RNaseH_sf"/>
</dbReference>
<keyword evidence="3" id="KW-0540">Nuclease</keyword>
<dbReference type="EMBL" id="JAWLKB010000058">
    <property type="protein sequence ID" value="MDV6271580.1"/>
    <property type="molecule type" value="Genomic_DNA"/>
</dbReference>
<dbReference type="RefSeq" id="WP_317546129.1">
    <property type="nucleotide sequence ID" value="NZ_JAWLKB010000058.1"/>
</dbReference>
<evidence type="ECO:0000259" key="2">
    <source>
        <dbReference type="SMART" id="SM00479"/>
    </source>
</evidence>
<keyword evidence="3" id="KW-0269">Exonuclease</keyword>
<dbReference type="GO" id="GO:0004527">
    <property type="term" value="F:exonuclease activity"/>
    <property type="evidence" value="ECO:0007669"/>
    <property type="project" value="UniProtKB-KW"/>
</dbReference>
<evidence type="ECO:0000313" key="3">
    <source>
        <dbReference type="EMBL" id="MDV6271580.1"/>
    </source>
</evidence>